<dbReference type="RefSeq" id="WP_146653858.1">
    <property type="nucleotide sequence ID" value="NZ_CP012333.1"/>
</dbReference>
<proteinExistence type="predicted"/>
<feature type="domain" description="Cytochrome C Planctomycete-type" evidence="2">
    <location>
        <begin position="67"/>
        <end position="122"/>
    </location>
</feature>
<evidence type="ECO:0000259" key="2">
    <source>
        <dbReference type="Pfam" id="PF07635"/>
    </source>
</evidence>
<evidence type="ECO:0000313" key="3">
    <source>
        <dbReference type="EMBL" id="AKV03028.1"/>
    </source>
</evidence>
<dbReference type="Pfam" id="PF07635">
    <property type="entry name" value="PSCyt1"/>
    <property type="match status" value="1"/>
</dbReference>
<sequence length="144" mass="15047">MRPAALFLIPALAFFGLAGLFACSSDGDADAKTCTTVSTDCTPLYEPSYDQIFENTLKPTCAKSGVSCHASTGHQGGLAFEDADESYRMLVQETGDARPGDPACSEIVVRITATDGKVRMPPGASIDPGAQCAIIQWIAAGAKR</sequence>
<organism evidence="3 4">
    <name type="scientific">Labilithrix luteola</name>
    <dbReference type="NCBI Taxonomy" id="1391654"/>
    <lineage>
        <taxon>Bacteria</taxon>
        <taxon>Pseudomonadati</taxon>
        <taxon>Myxococcota</taxon>
        <taxon>Polyangia</taxon>
        <taxon>Polyangiales</taxon>
        <taxon>Labilitrichaceae</taxon>
        <taxon>Labilithrix</taxon>
    </lineage>
</organism>
<dbReference type="PROSITE" id="PS51257">
    <property type="entry name" value="PROKAR_LIPOPROTEIN"/>
    <property type="match status" value="1"/>
</dbReference>
<protein>
    <recommendedName>
        <fullName evidence="2">Cytochrome C Planctomycete-type domain-containing protein</fullName>
    </recommendedName>
</protein>
<dbReference type="AlphaFoldDB" id="A0A0K1QBB9"/>
<feature type="chain" id="PRO_5005467359" description="Cytochrome C Planctomycete-type domain-containing protein" evidence="1">
    <location>
        <begin position="19"/>
        <end position="144"/>
    </location>
</feature>
<dbReference type="EMBL" id="CP012333">
    <property type="protein sequence ID" value="AKV03028.1"/>
    <property type="molecule type" value="Genomic_DNA"/>
</dbReference>
<keyword evidence="1" id="KW-0732">Signal</keyword>
<evidence type="ECO:0000313" key="4">
    <source>
        <dbReference type="Proteomes" id="UP000064967"/>
    </source>
</evidence>
<dbReference type="Proteomes" id="UP000064967">
    <property type="component" value="Chromosome"/>
</dbReference>
<keyword evidence="4" id="KW-1185">Reference proteome</keyword>
<evidence type="ECO:0000256" key="1">
    <source>
        <dbReference type="SAM" id="SignalP"/>
    </source>
</evidence>
<feature type="signal peptide" evidence="1">
    <location>
        <begin position="1"/>
        <end position="18"/>
    </location>
</feature>
<dbReference type="KEGG" id="llu:AKJ09_09691"/>
<dbReference type="InterPro" id="IPR011429">
    <property type="entry name" value="Cyt_c_Planctomycete-type"/>
</dbReference>
<dbReference type="STRING" id="1391654.AKJ09_09691"/>
<name>A0A0K1QBB9_9BACT</name>
<accession>A0A0K1QBB9</accession>
<gene>
    <name evidence="3" type="ORF">AKJ09_09691</name>
</gene>
<reference evidence="3 4" key="1">
    <citation type="submission" date="2015-08" db="EMBL/GenBank/DDBJ databases">
        <authorList>
            <person name="Babu N.S."/>
            <person name="Beckwith C.J."/>
            <person name="Beseler K.G."/>
            <person name="Brison A."/>
            <person name="Carone J.V."/>
            <person name="Caskin T.P."/>
            <person name="Diamond M."/>
            <person name="Durham M.E."/>
            <person name="Foxe J.M."/>
            <person name="Go M."/>
            <person name="Henderson B.A."/>
            <person name="Jones I.B."/>
            <person name="McGettigan J.A."/>
            <person name="Micheletti S.J."/>
            <person name="Nasrallah M.E."/>
            <person name="Ortiz D."/>
            <person name="Piller C.R."/>
            <person name="Privatt S.R."/>
            <person name="Schneider S.L."/>
            <person name="Sharp S."/>
            <person name="Smith T.C."/>
            <person name="Stanton J.D."/>
            <person name="Ullery H.E."/>
            <person name="Wilson R.J."/>
            <person name="Serrano M.G."/>
            <person name="Buck G."/>
            <person name="Lee V."/>
            <person name="Wang Y."/>
            <person name="Carvalho R."/>
            <person name="Voegtly L."/>
            <person name="Shi R."/>
            <person name="Duckworth R."/>
            <person name="Johnson A."/>
            <person name="Loviza R."/>
            <person name="Walstead R."/>
            <person name="Shah Z."/>
            <person name="Kiflezghi M."/>
            <person name="Wade K."/>
            <person name="Ball S.L."/>
            <person name="Bradley K.W."/>
            <person name="Asai D.J."/>
            <person name="Bowman C.A."/>
            <person name="Russell D.A."/>
            <person name="Pope W.H."/>
            <person name="Jacobs-Sera D."/>
            <person name="Hendrix R.W."/>
            <person name="Hatfull G.F."/>
        </authorList>
    </citation>
    <scope>NUCLEOTIDE SEQUENCE [LARGE SCALE GENOMIC DNA]</scope>
    <source>
        <strain evidence="3 4">DSM 27648</strain>
    </source>
</reference>
<dbReference type="OrthoDB" id="5519917at2"/>